<feature type="region of interest" description="Disordered" evidence="14">
    <location>
        <begin position="54"/>
        <end position="78"/>
    </location>
</feature>
<protein>
    <recommendedName>
        <fullName evidence="5">EKC/KEOPS complex subunit GON7</fullName>
    </recommendedName>
</protein>
<dbReference type="GO" id="GO:0031490">
    <property type="term" value="F:chromatin DNA binding"/>
    <property type="evidence" value="ECO:0007669"/>
    <property type="project" value="EnsemblFungi"/>
</dbReference>
<dbReference type="FunCoup" id="G8JX41">
    <property type="interactions" value="35"/>
</dbReference>
<keyword evidence="12" id="KW-0539">Nucleus</keyword>
<comment type="similarity">
    <text evidence="3">Belongs to the GON7 family.</text>
</comment>
<dbReference type="KEGG" id="erc:Ecym_8124"/>
<keyword evidence="9" id="KW-0805">Transcription regulation</keyword>
<dbReference type="GO" id="GO:0008033">
    <property type="term" value="P:tRNA processing"/>
    <property type="evidence" value="ECO:0007669"/>
    <property type="project" value="UniProtKB-KW"/>
</dbReference>
<dbReference type="RefSeq" id="XP_003648232.1">
    <property type="nucleotide sequence ID" value="XM_003648184.1"/>
</dbReference>
<keyword evidence="7" id="KW-0819">tRNA processing</keyword>
<dbReference type="eggNOG" id="ENOG502S429">
    <property type="taxonomic scope" value="Eukaryota"/>
</dbReference>
<name>G8JX41_ERECY</name>
<evidence type="ECO:0000256" key="12">
    <source>
        <dbReference type="ARBA" id="ARBA00023242"/>
    </source>
</evidence>
<reference evidence="16" key="1">
    <citation type="journal article" date="2012" name="G3 (Bethesda)">
        <title>Pichia sorbitophila, an interspecies yeast hybrid reveals early steps of genome resolution following polyploidization.</title>
        <authorList>
            <person name="Leh Louis V."/>
            <person name="Despons L."/>
            <person name="Friedrich A."/>
            <person name="Martin T."/>
            <person name="Durrens P."/>
            <person name="Casaregola S."/>
            <person name="Neuveglise C."/>
            <person name="Fairhead C."/>
            <person name="Marck C."/>
            <person name="Cruz J.A."/>
            <person name="Straub M.L."/>
            <person name="Kugler V."/>
            <person name="Sacerdot C."/>
            <person name="Uzunov Z."/>
            <person name="Thierry A."/>
            <person name="Weiss S."/>
            <person name="Bleykasten C."/>
            <person name="De Montigny J."/>
            <person name="Jacques N."/>
            <person name="Jung P."/>
            <person name="Lemaire M."/>
            <person name="Mallet S."/>
            <person name="Morel G."/>
            <person name="Richard G.F."/>
            <person name="Sarkar A."/>
            <person name="Savel G."/>
            <person name="Schacherer J."/>
            <person name="Seret M.L."/>
            <person name="Talla E."/>
            <person name="Samson G."/>
            <person name="Jubin C."/>
            <person name="Poulain J."/>
            <person name="Vacherie B."/>
            <person name="Barbe V."/>
            <person name="Pelletier E."/>
            <person name="Sherman D.J."/>
            <person name="Westhof E."/>
            <person name="Weissenbach J."/>
            <person name="Baret P.V."/>
            <person name="Wincker P."/>
            <person name="Gaillardin C."/>
            <person name="Dujon B."/>
            <person name="Souciet J.L."/>
        </authorList>
    </citation>
    <scope>NUCLEOTIDE SEQUENCE [LARGE SCALE GENOMIC DNA]</scope>
    <source>
        <strain evidence="16">CBS 270.75 / DBVPG 7215 / KCTC 17166 / NRRL Y-17582</strain>
    </source>
</reference>
<evidence type="ECO:0000256" key="4">
    <source>
        <dbReference type="ARBA" id="ARBA00011534"/>
    </source>
</evidence>
<evidence type="ECO:0000256" key="6">
    <source>
        <dbReference type="ARBA" id="ARBA00022454"/>
    </source>
</evidence>
<dbReference type="HOGENOM" id="CLU_151420_1_0_1"/>
<keyword evidence="6" id="KW-0158">Chromosome</keyword>
<dbReference type="Pfam" id="PF08738">
    <property type="entry name" value="Gon7"/>
    <property type="match status" value="1"/>
</dbReference>
<evidence type="ECO:0000256" key="1">
    <source>
        <dbReference type="ARBA" id="ARBA00004123"/>
    </source>
</evidence>
<evidence type="ECO:0000256" key="7">
    <source>
        <dbReference type="ARBA" id="ARBA00022694"/>
    </source>
</evidence>
<evidence type="ECO:0000256" key="10">
    <source>
        <dbReference type="ARBA" id="ARBA00023159"/>
    </source>
</evidence>
<dbReference type="GO" id="GO:0000032">
    <property type="term" value="P:cell wall mannoprotein biosynthetic process"/>
    <property type="evidence" value="ECO:0007669"/>
    <property type="project" value="EnsemblFungi"/>
</dbReference>
<evidence type="ECO:0000256" key="14">
    <source>
        <dbReference type="SAM" id="MobiDB-lite"/>
    </source>
</evidence>
<dbReference type="OrthoDB" id="2288868at2759"/>
<evidence type="ECO:0000256" key="8">
    <source>
        <dbReference type="ARBA" id="ARBA00022895"/>
    </source>
</evidence>
<comment type="function">
    <text evidence="13">Component of the EKC/KEOPS complex that is required for the formation of a threonylcarbamoyl group on adenosine at position 37 (t(6)A37) in tRNAs that read codons beginning with adenine. The complex is probably involved in the transfer of the threonylcarbamoyl moiety of threonylcarbamoyl-AMP (TC-AMP) to the N6 group of A37. GON7 likely plays a supporting role to the catalytic subunit KAE1 in the complex. The EKC/KEOPS complex also promotes both telomere uncapping and telomere elongation. The complex is required for efficient recruitment of transcriptional coactivators.</text>
</comment>
<evidence type="ECO:0000256" key="9">
    <source>
        <dbReference type="ARBA" id="ARBA00023015"/>
    </source>
</evidence>
<feature type="compositionally biased region" description="Basic and acidic residues" evidence="14">
    <location>
        <begin position="54"/>
        <end position="66"/>
    </location>
</feature>
<comment type="subcellular location">
    <subcellularLocation>
        <location evidence="2">Chromosome</location>
        <location evidence="2">Telomere</location>
    </subcellularLocation>
    <subcellularLocation>
        <location evidence="1">Nucleus</location>
    </subcellularLocation>
</comment>
<dbReference type="AlphaFoldDB" id="G8JX41"/>
<evidence type="ECO:0000256" key="13">
    <source>
        <dbReference type="ARBA" id="ARBA00025393"/>
    </source>
</evidence>
<dbReference type="Proteomes" id="UP000006790">
    <property type="component" value="Chromosome 8"/>
</dbReference>
<evidence type="ECO:0000256" key="2">
    <source>
        <dbReference type="ARBA" id="ARBA00004574"/>
    </source>
</evidence>
<feature type="region of interest" description="Disordered" evidence="14">
    <location>
        <begin position="97"/>
        <end position="128"/>
    </location>
</feature>
<dbReference type="GO" id="GO:0005634">
    <property type="term" value="C:nucleus"/>
    <property type="evidence" value="ECO:0007669"/>
    <property type="project" value="UniProtKB-SubCell"/>
</dbReference>
<dbReference type="InParanoid" id="G8JX41"/>
<proteinExistence type="inferred from homology"/>
<feature type="compositionally biased region" description="Basic and acidic residues" evidence="14">
    <location>
        <begin position="97"/>
        <end position="118"/>
    </location>
</feature>
<organism evidence="15 16">
    <name type="scientific">Eremothecium cymbalariae (strain CBS 270.75 / DBVPG 7215 / KCTC 17166 / NRRL Y-17582)</name>
    <name type="common">Yeast</name>
    <dbReference type="NCBI Taxonomy" id="931890"/>
    <lineage>
        <taxon>Eukaryota</taxon>
        <taxon>Fungi</taxon>
        <taxon>Dikarya</taxon>
        <taxon>Ascomycota</taxon>
        <taxon>Saccharomycotina</taxon>
        <taxon>Saccharomycetes</taxon>
        <taxon>Saccharomycetales</taxon>
        <taxon>Saccharomycetaceae</taxon>
        <taxon>Eremothecium</taxon>
    </lineage>
</organism>
<keyword evidence="11" id="KW-0804">Transcription</keyword>
<dbReference type="InterPro" id="IPR014849">
    <property type="entry name" value="EKC/KEOPS_Gon7"/>
</dbReference>
<evidence type="ECO:0000256" key="5">
    <source>
        <dbReference type="ARBA" id="ARBA00019746"/>
    </source>
</evidence>
<dbReference type="EMBL" id="CP002504">
    <property type="protein sequence ID" value="AET41415.1"/>
    <property type="molecule type" value="Genomic_DNA"/>
</dbReference>
<dbReference type="STRING" id="931890.G8JX41"/>
<comment type="subunit">
    <text evidence="4">Component of the EKC/KEOPS complex composed of at least BUD32, CGI121, GON7, KAE1 and PCC1; the whole complex dimerizes.</text>
</comment>
<dbReference type="GO" id="GO:0000722">
    <property type="term" value="P:telomere maintenance via recombination"/>
    <property type="evidence" value="ECO:0007669"/>
    <property type="project" value="EnsemblFungi"/>
</dbReference>
<dbReference type="OMA" id="QDHLNIF"/>
<evidence type="ECO:0000313" key="16">
    <source>
        <dbReference type="Proteomes" id="UP000006790"/>
    </source>
</evidence>
<keyword evidence="8" id="KW-0779">Telomere</keyword>
<evidence type="ECO:0000256" key="11">
    <source>
        <dbReference type="ARBA" id="ARBA00023163"/>
    </source>
</evidence>
<dbReference type="GO" id="GO:0000408">
    <property type="term" value="C:EKC/KEOPS complex"/>
    <property type="evidence" value="ECO:0007669"/>
    <property type="project" value="EnsemblFungi"/>
</dbReference>
<dbReference type="GO" id="GO:0000781">
    <property type="term" value="C:chromosome, telomeric region"/>
    <property type="evidence" value="ECO:0007669"/>
    <property type="project" value="UniProtKB-SubCell"/>
</dbReference>
<sequence>MDIDQYQMSLPIATYSSPSGESHTFTVDANQKRYQMTHGETTGPSAYVLKAGQVDRDCPSDPKKDANTGTHTNLSRLRMQLTGLQDDINRYLTSEMELAKSKRSKSENCDSDTVKEQGQEQDINNNVG</sequence>
<dbReference type="GO" id="GO:0045944">
    <property type="term" value="P:positive regulation of transcription by RNA polymerase II"/>
    <property type="evidence" value="ECO:0007669"/>
    <property type="project" value="EnsemblFungi"/>
</dbReference>
<gene>
    <name evidence="15" type="ordered locus">Ecym_8124</name>
</gene>
<keyword evidence="16" id="KW-1185">Reference proteome</keyword>
<evidence type="ECO:0000313" key="15">
    <source>
        <dbReference type="EMBL" id="AET41415.1"/>
    </source>
</evidence>
<dbReference type="GeneID" id="11469879"/>
<evidence type="ECO:0000256" key="3">
    <source>
        <dbReference type="ARBA" id="ARBA00008529"/>
    </source>
</evidence>
<accession>G8JX41</accession>
<keyword evidence="10" id="KW-0010">Activator</keyword>
<dbReference type="GO" id="GO:0000785">
    <property type="term" value="C:chromatin"/>
    <property type="evidence" value="ECO:0007669"/>
    <property type="project" value="EnsemblFungi"/>
</dbReference>